<dbReference type="InterPro" id="IPR046540">
    <property type="entry name" value="DMFA2_C"/>
</dbReference>
<dbReference type="Pfam" id="PF20254">
    <property type="entry name" value="DMFA2_C"/>
    <property type="match status" value="1"/>
</dbReference>
<dbReference type="HOGENOM" id="CLU_013754_0_0_1"/>
<dbReference type="eggNOG" id="ENOG502R8XS">
    <property type="taxonomic scope" value="Eukaryota"/>
</dbReference>
<reference evidence="3" key="1">
    <citation type="journal article" date="2013" name="Genome Announc.">
        <title>Draft genome sequence of the grapevine dieback fungus Eutypa lata UCR-EL1.</title>
        <authorList>
            <person name="Blanco-Ulate B."/>
            <person name="Rolshausen P.E."/>
            <person name="Cantu D."/>
        </authorList>
    </citation>
    <scope>NUCLEOTIDE SEQUENCE [LARGE SCALE GENOMIC DNA]</scope>
    <source>
        <strain evidence="3">UCR-EL1</strain>
    </source>
</reference>
<organism evidence="2 3">
    <name type="scientific">Eutypa lata (strain UCR-EL1)</name>
    <name type="common">Grapevine dieback disease fungus</name>
    <name type="synonym">Eutypa armeniacae</name>
    <dbReference type="NCBI Taxonomy" id="1287681"/>
    <lineage>
        <taxon>Eukaryota</taxon>
        <taxon>Fungi</taxon>
        <taxon>Dikarya</taxon>
        <taxon>Ascomycota</taxon>
        <taxon>Pezizomycotina</taxon>
        <taxon>Sordariomycetes</taxon>
        <taxon>Xylariomycetidae</taxon>
        <taxon>Xylariales</taxon>
        <taxon>Diatrypaceae</taxon>
        <taxon>Eutypa</taxon>
    </lineage>
</organism>
<keyword evidence="3" id="KW-1185">Reference proteome</keyword>
<name>M7SD93_EUTLA</name>
<dbReference type="OMA" id="GFYWSCA"/>
<dbReference type="Proteomes" id="UP000012174">
    <property type="component" value="Unassembled WGS sequence"/>
</dbReference>
<dbReference type="EMBL" id="KB707114">
    <property type="protein sequence ID" value="EMR64179.1"/>
    <property type="molecule type" value="Genomic_DNA"/>
</dbReference>
<protein>
    <submittedName>
        <fullName evidence="2">Putative large subunit of-dimethylformamidase protein</fullName>
    </submittedName>
</protein>
<dbReference type="AlphaFoldDB" id="M7SD93"/>
<gene>
    <name evidence="2" type="ORF">UCREL1_8830</name>
</gene>
<evidence type="ECO:0000313" key="3">
    <source>
        <dbReference type="Proteomes" id="UP000012174"/>
    </source>
</evidence>
<dbReference type="OrthoDB" id="5287072at2759"/>
<evidence type="ECO:0000259" key="1">
    <source>
        <dbReference type="Pfam" id="PF20254"/>
    </source>
</evidence>
<sequence length="769" mass="83498">MSGEEPIVSITATEKPPGYPAEILGYVEPWIASPGGTVDVKVSSTEPEYTYRLVRVVQGVDLEHAPPTKFEEVPGVRGTTSRGRFQIARPGSYAVVDDWAPAEVIGTGILNGINIQLYFQAHLPKAGHLQTLISTLNADVPSGFAILINERGNVELWIGTENGTVDVIPVAFECPLQRWVSLDVTIEGREVKAALEALPYIAEPSIGGISITEQLSSPAKLYGDGATLLFAASLAGSPTTRTARPTHFFNGRIDSPVLKTMGPAAQVLVQYDFARNIPEDRILDVSGRERHGRLVQAPMRGITGHEWDGSEPDWTKAKRGYGAIHFHEDDLDDAGWETDFAVTLPSDLRSGVYAFECCATGTNSNEATDMVTFIVRPSKETTARTGAKVAFVLSTFTYLAYANERLADPTRASYIDIGPGFDPTTALLTADFYRMQRRMDLGLSCYDVHNDGSGVVFSSARRPIANMRPGYIMWAMSRPRELSADTLFISFLEHSNIPYDILTDHDLHTGGVGILTPYHTVITSSHPEYPTLESLNAWEGFARRGGNIMYLGGNGFYWAAATDHARPWRLEVRRADQGVRTYTLPGGERVSSLTGQCGGMWRSRGRSPHLLFGVACCGEGVGPGVPYARTEASRDSRYEWAFEGIGAEELLGTEGLAGGASGDEIDSFDVACGSPRTATVLATSTGHPDAFGIMPESVTFPIGGVLGTQTREIRSDLVYYDTHAGGAVFSVGSINWFNSLAWDGFDNNIARLTGNVLREFIRRKEGKGS</sequence>
<proteinExistence type="predicted"/>
<evidence type="ECO:0000313" key="2">
    <source>
        <dbReference type="EMBL" id="EMR64179.1"/>
    </source>
</evidence>
<dbReference type="KEGG" id="ela:UCREL1_8830"/>
<feature type="domain" description="N,N-dimethylformamidase beta subunit-like C-terminal" evidence="1">
    <location>
        <begin position="300"/>
        <end position="744"/>
    </location>
</feature>
<accession>M7SD93</accession>